<sequence>MAEHRILFPDFGPEYEPPELAPWERAGQPYTDAWGCTWETTDDGITGVVTGHPLADWDTFEHFTAPDPAKTNG</sequence>
<accession>X1PGB1</accession>
<feature type="non-terminal residue" evidence="1">
    <location>
        <position position="73"/>
    </location>
</feature>
<dbReference type="AlphaFoldDB" id="X1PGB1"/>
<reference evidence="1" key="1">
    <citation type="journal article" date="2014" name="Front. Microbiol.">
        <title>High frequency of phylogenetically diverse reductive dehalogenase-homologous genes in deep subseafloor sedimentary metagenomes.</title>
        <authorList>
            <person name="Kawai M."/>
            <person name="Futagami T."/>
            <person name="Toyoda A."/>
            <person name="Takaki Y."/>
            <person name="Nishi S."/>
            <person name="Hori S."/>
            <person name="Arai W."/>
            <person name="Tsubouchi T."/>
            <person name="Morono Y."/>
            <person name="Uchiyama I."/>
            <person name="Ito T."/>
            <person name="Fujiyama A."/>
            <person name="Inagaki F."/>
            <person name="Takami H."/>
        </authorList>
    </citation>
    <scope>NUCLEOTIDE SEQUENCE</scope>
    <source>
        <strain evidence="1">Expedition CK06-06</strain>
    </source>
</reference>
<proteinExistence type="predicted"/>
<evidence type="ECO:0000313" key="1">
    <source>
        <dbReference type="EMBL" id="GAI55357.1"/>
    </source>
</evidence>
<organism evidence="1">
    <name type="scientific">marine sediment metagenome</name>
    <dbReference type="NCBI Taxonomy" id="412755"/>
    <lineage>
        <taxon>unclassified sequences</taxon>
        <taxon>metagenomes</taxon>
        <taxon>ecological metagenomes</taxon>
    </lineage>
</organism>
<name>X1PGB1_9ZZZZ</name>
<protein>
    <submittedName>
        <fullName evidence="1">Uncharacterized protein</fullName>
    </submittedName>
</protein>
<dbReference type="EMBL" id="BARV01041926">
    <property type="protein sequence ID" value="GAI55357.1"/>
    <property type="molecule type" value="Genomic_DNA"/>
</dbReference>
<comment type="caution">
    <text evidence="1">The sequence shown here is derived from an EMBL/GenBank/DDBJ whole genome shotgun (WGS) entry which is preliminary data.</text>
</comment>
<gene>
    <name evidence="1" type="ORF">S06H3_63269</name>
</gene>